<feature type="region of interest" description="Disordered" evidence="9">
    <location>
        <begin position="1206"/>
        <end position="1237"/>
    </location>
</feature>
<dbReference type="InterPro" id="IPR027417">
    <property type="entry name" value="P-loop_NTPase"/>
</dbReference>
<evidence type="ECO:0000256" key="5">
    <source>
        <dbReference type="ARBA" id="ARBA00022768"/>
    </source>
</evidence>
<evidence type="ECO:0000256" key="8">
    <source>
        <dbReference type="RuleBase" id="RU004061"/>
    </source>
</evidence>
<dbReference type="InterPro" id="IPR004160">
    <property type="entry name" value="Transl_elong_EFTu/EF1A_C"/>
</dbReference>
<evidence type="ECO:0000259" key="10">
    <source>
        <dbReference type="PROSITE" id="PS51722"/>
    </source>
</evidence>
<keyword evidence="3" id="KW-0934">Plastid</keyword>
<dbReference type="PANTHER" id="PTHR43721:SF5">
    <property type="entry name" value="ELONGATION FACTOR TU, CHLOROPLASTIC"/>
    <property type="match status" value="1"/>
</dbReference>
<dbReference type="HAMAP" id="MF_00118_B">
    <property type="entry name" value="EF_Tu_B"/>
    <property type="match status" value="1"/>
</dbReference>
<dbReference type="InterPro" id="IPR004161">
    <property type="entry name" value="EFTu-like_2"/>
</dbReference>
<dbReference type="CDD" id="cd03697">
    <property type="entry name" value="EFTU_II"/>
    <property type="match status" value="1"/>
</dbReference>
<organism evidence="11 12">
    <name type="scientific">Prorocentrum cordatum</name>
    <dbReference type="NCBI Taxonomy" id="2364126"/>
    <lineage>
        <taxon>Eukaryota</taxon>
        <taxon>Sar</taxon>
        <taxon>Alveolata</taxon>
        <taxon>Dinophyceae</taxon>
        <taxon>Prorocentrales</taxon>
        <taxon>Prorocentraceae</taxon>
        <taxon>Prorocentrum</taxon>
    </lineage>
</organism>
<dbReference type="NCBIfam" id="TIGR00485">
    <property type="entry name" value="EF-Tu"/>
    <property type="match status" value="1"/>
</dbReference>
<keyword evidence="6" id="KW-0648">Protein biosynthesis</keyword>
<keyword evidence="5" id="KW-0251">Elongation factor</keyword>
<dbReference type="NCBIfam" id="NF000766">
    <property type="entry name" value="PRK00049.1"/>
    <property type="match status" value="1"/>
</dbReference>
<dbReference type="Gene3D" id="2.40.30.10">
    <property type="entry name" value="Translation factors"/>
    <property type="match status" value="2"/>
</dbReference>
<dbReference type="EMBL" id="CAUYUJ010014992">
    <property type="protein sequence ID" value="CAK0848602.1"/>
    <property type="molecule type" value="Genomic_DNA"/>
</dbReference>
<dbReference type="PROSITE" id="PS51722">
    <property type="entry name" value="G_TR_2"/>
    <property type="match status" value="1"/>
</dbReference>
<dbReference type="Pfam" id="PF03144">
    <property type="entry name" value="GTP_EFTU_D2"/>
    <property type="match status" value="1"/>
</dbReference>
<dbReference type="SUPFAM" id="SSF50465">
    <property type="entry name" value="EF-Tu/eEF-1alpha/eIF2-gamma C-terminal domain"/>
    <property type="match status" value="1"/>
</dbReference>
<name>A0ABN9TR53_9DINO</name>
<proteinExistence type="inferred from homology"/>
<dbReference type="InterPro" id="IPR009000">
    <property type="entry name" value="Transl_B-barrel_sf"/>
</dbReference>
<sequence length="1838" mass="198828">MEEMVKSIERALAVLSALRVGGIVLWSPRESERLHRLLGGIEHVFLEGVDIEFLMLCERDPLPDFGEADMLEDFWRDPLLNGRKSYLVAAAARLQEPALITTTVHKSAATVDKAFSTYRLAKVMHAAGQMAGFAWSQHVLPGELPPNSWSCQLPASGEPTGTVNFRLGSLVDVKRLRGPVHGDIVEVNWSRTPIHILSSDLAAGSAIDRGSDHSARSLELCRRFYPSLCLFLLSLRWGLHRATILGSAITLALDMPISGDAVGRSWNAQALFARDPKRRRQKRLTEGQVPHRVHGRGGIAQFRANQKPDVSVTTDPEQIADTMAQHWSHVFAREDIDHDVLPAWLREVAPTWGGSPLPRDNGREQGLGTWVSDPQRGFLPGRSIMLNVIELEADDLRTASVDLRAAFPSAAHDFQRGRWRGYGVPEATYLWRVIGPGKVGQEWDREAARFQGRAPDLRQFDQNFCMPQAFGQLATLAQTAQLRLAACEDRRLDGASLERMTLELRAEWNQSQRMLRVARRAGWLRASAPSALARNAWQLRRQGITAKRVVVALTGQSPEALAAAAREQVPPVSPLLFSELLGAAGALLDGFSAAMDRGYFCVLGCGYGRDSIGHNSRCAVVRCTRGAFRPALPGNVCDWAFRGLGLLPRRAGNLKPSPDDAAGKGKSKGKWDYGPPRSAPNPFTSWDTGAAWAQDGQCTSAATSLDGSSPFAPAPEQLLIALERRLPPGAAGDMGARLSALATALQTPQPDKVPKARPELERAQQLHQSAVAPAKAQEALDKAIIFEEGCKGWLHKASADLQQKVQAAAATAAAHQRLLRSSLEAQPTSPLQPAAINLTAILETTEPEDPGKLVCFEDGDLFSFGDLELELEEIEQWNRHTSELAAEVSKLIVAAVGPSAQGLAQRKQAFAEYRARMAHKRRRAAAGGMAAGGDPAQQREVKRAGGVIAGVRRHIKSHSFKDLCRIDEQQVGAGRLDGLLKEGGPIDFWDVAPAAVELTGGMDFIFVALYLTPGGKLMGVNAEKLTNLGAFLRSYDEVIQIMALDPPALFSLPPLAANLIMTQGREMAAACDLGLSLQPDHAEKGLDQITFTDAEKDARWSDLSPASLSAKPIPSFIQDSWAFRPSTQCAALGGLFSSWVDRLERSFCDIYQLPKEQHKFCSGRAFTQGPTVSNMTRRDQPSRLSDPLARWWAEVATLAAIGEQSAKRADLDKDPAPQGKEAISRLPERARSVPSGPSVALEPAAALSWKIWLRDPQQLGSLERRALRETAGANAAQAKQAAARASHAEFKVWVAESRSDKVGNLHRYSKPKAKVTSELISHEGVADSPLELMDLRRACVDHRPFAPSLALGGRNQAMAFAAGTTFLAAGAAGGAVLEPAHAPPRGAAVRPAAPEGPGPQGGALALATAGAALALRAASRKSAGRPRAAAVARRAKDHVNLGTVGHVDHGKTTLSAAISVVCSQFNTSTDTKMKSYEEIDNAPEERARGITINASHIEYETPTRHYCHVDCPGHADYVKNMITGACQMDGGILVISSPDGPMAQTREHILLSKQVGVPKLVCFMNKVDVMDDEELLELVELETREMLSQYGFPGDDVPFVQGSALQALEAMKANPNTKRGDDKWCDKILELMDTVDEYIDLPERQTDKPFLLAVEDVFSISGRGTVATGRVEQGVVKKGDEVEILGRGKKAQKSVVTGIRMFNTDLPEGPAGYTVGVLCRGVSRDDISRGQVICAPGATKTHTKFKANIYLSSKDEGGRSNPIMPGYMPVFYFRTCDVTGKMVTMASSEGNAVQMAMPGDDVTIEGELIAATPIETGMRFAMREGGKTIGQGLITEVS</sequence>
<dbReference type="CDD" id="cd01884">
    <property type="entry name" value="EF_Tu"/>
    <property type="match status" value="1"/>
</dbReference>
<dbReference type="Pfam" id="PF00009">
    <property type="entry name" value="GTP_EFTU"/>
    <property type="match status" value="1"/>
</dbReference>
<dbReference type="Gene3D" id="3.40.50.300">
    <property type="entry name" value="P-loop containing nucleotide triphosphate hydrolases"/>
    <property type="match status" value="1"/>
</dbReference>
<evidence type="ECO:0000256" key="3">
    <source>
        <dbReference type="ARBA" id="ARBA00022640"/>
    </source>
</evidence>
<evidence type="ECO:0000256" key="4">
    <source>
        <dbReference type="ARBA" id="ARBA00022741"/>
    </source>
</evidence>
<keyword evidence="4" id="KW-0547">Nucleotide-binding</keyword>
<feature type="compositionally biased region" description="Basic and acidic residues" evidence="9">
    <location>
        <begin position="1222"/>
        <end position="1231"/>
    </location>
</feature>
<dbReference type="NCBIfam" id="NF009373">
    <property type="entry name" value="PRK12736.1"/>
    <property type="match status" value="1"/>
</dbReference>
<comment type="similarity">
    <text evidence="2">Belongs to the TRAFAC class translation factor GTPase superfamily. Classic translation factor GTPase family. EF-Tu/EF-1A subfamily.</text>
</comment>
<reference evidence="11" key="1">
    <citation type="submission" date="2023-10" db="EMBL/GenBank/DDBJ databases">
        <authorList>
            <person name="Chen Y."/>
            <person name="Shah S."/>
            <person name="Dougan E. K."/>
            <person name="Thang M."/>
            <person name="Chan C."/>
        </authorList>
    </citation>
    <scope>NUCLEOTIDE SEQUENCE [LARGE SCALE GENOMIC DNA]</scope>
</reference>
<evidence type="ECO:0000313" key="11">
    <source>
        <dbReference type="EMBL" id="CAK0848602.1"/>
    </source>
</evidence>
<dbReference type="NCBIfam" id="NF009372">
    <property type="entry name" value="PRK12735.1"/>
    <property type="match status" value="1"/>
</dbReference>
<evidence type="ECO:0000313" key="12">
    <source>
        <dbReference type="Proteomes" id="UP001189429"/>
    </source>
</evidence>
<feature type="region of interest" description="Disordered" evidence="9">
    <location>
        <begin position="652"/>
        <end position="686"/>
    </location>
</feature>
<feature type="compositionally biased region" description="Low complexity" evidence="9">
    <location>
        <begin position="1382"/>
        <end position="1395"/>
    </location>
</feature>
<evidence type="ECO:0000256" key="7">
    <source>
        <dbReference type="ARBA" id="ARBA00023134"/>
    </source>
</evidence>
<dbReference type="InterPro" id="IPR004541">
    <property type="entry name" value="Transl_elong_EFTu/EF1A_bac/org"/>
</dbReference>
<comment type="caution">
    <text evidence="11">The sequence shown here is derived from an EMBL/GenBank/DDBJ whole genome shotgun (WGS) entry which is preliminary data.</text>
</comment>
<dbReference type="InterPro" id="IPR000795">
    <property type="entry name" value="T_Tr_GTP-bd_dom"/>
</dbReference>
<evidence type="ECO:0000256" key="9">
    <source>
        <dbReference type="SAM" id="MobiDB-lite"/>
    </source>
</evidence>
<dbReference type="InterPro" id="IPR041709">
    <property type="entry name" value="EF-Tu_GTP-bd"/>
</dbReference>
<feature type="region of interest" description="Disordered" evidence="9">
    <location>
        <begin position="1382"/>
        <end position="1401"/>
    </location>
</feature>
<dbReference type="InterPro" id="IPR033720">
    <property type="entry name" value="EFTU_2"/>
</dbReference>
<dbReference type="PRINTS" id="PR00315">
    <property type="entry name" value="ELONGATNFCT"/>
</dbReference>
<dbReference type="CDD" id="cd03707">
    <property type="entry name" value="EFTU_III"/>
    <property type="match status" value="1"/>
</dbReference>
<evidence type="ECO:0000256" key="2">
    <source>
        <dbReference type="ARBA" id="ARBA00007249"/>
    </source>
</evidence>
<dbReference type="InterPro" id="IPR050055">
    <property type="entry name" value="EF-Tu_GTPase"/>
</dbReference>
<dbReference type="PROSITE" id="PS00301">
    <property type="entry name" value="G_TR_1"/>
    <property type="match status" value="1"/>
</dbReference>
<feature type="domain" description="Tr-type G" evidence="10">
    <location>
        <begin position="1436"/>
        <end position="1643"/>
    </location>
</feature>
<keyword evidence="12" id="KW-1185">Reference proteome</keyword>
<accession>A0ABN9TR53</accession>
<dbReference type="SUPFAM" id="SSF50447">
    <property type="entry name" value="Translation proteins"/>
    <property type="match status" value="1"/>
</dbReference>
<dbReference type="PANTHER" id="PTHR43721">
    <property type="entry name" value="ELONGATION FACTOR TU-RELATED"/>
    <property type="match status" value="1"/>
</dbReference>
<evidence type="ECO:0000256" key="1">
    <source>
        <dbReference type="ARBA" id="ARBA00004474"/>
    </source>
</evidence>
<dbReference type="InterPro" id="IPR031157">
    <property type="entry name" value="G_TR_CS"/>
</dbReference>
<dbReference type="InterPro" id="IPR009001">
    <property type="entry name" value="Transl_elong_EF1A/Init_IF2_C"/>
</dbReference>
<comment type="subcellular location">
    <subcellularLocation>
        <location evidence="1">Plastid</location>
    </subcellularLocation>
</comment>
<keyword evidence="7" id="KW-0342">GTP-binding</keyword>
<protein>
    <recommendedName>
        <fullName evidence="8">Elongation factor Tu</fullName>
    </recommendedName>
</protein>
<evidence type="ECO:0000256" key="6">
    <source>
        <dbReference type="ARBA" id="ARBA00022917"/>
    </source>
</evidence>
<dbReference type="SUPFAM" id="SSF52540">
    <property type="entry name" value="P-loop containing nucleoside triphosphate hydrolases"/>
    <property type="match status" value="1"/>
</dbReference>
<gene>
    <name evidence="11" type="ORF">PCOR1329_LOCUS41499</name>
</gene>
<feature type="compositionally biased region" description="Basic and acidic residues" evidence="9">
    <location>
        <begin position="1206"/>
        <end position="1215"/>
    </location>
</feature>
<dbReference type="Pfam" id="PF03143">
    <property type="entry name" value="GTP_EFTU_D3"/>
    <property type="match status" value="1"/>
</dbReference>
<dbReference type="Proteomes" id="UP001189429">
    <property type="component" value="Unassembled WGS sequence"/>
</dbReference>